<comment type="caution">
    <text evidence="2">The sequence shown here is derived from an EMBL/GenBank/DDBJ whole genome shotgun (WGS) entry which is preliminary data.</text>
</comment>
<proteinExistence type="predicted"/>
<feature type="transmembrane region" description="Helical" evidence="1">
    <location>
        <begin position="124"/>
        <end position="144"/>
    </location>
</feature>
<evidence type="ECO:0000313" key="2">
    <source>
        <dbReference type="EMBL" id="HJG27580.1"/>
    </source>
</evidence>
<name>A0A921LNE1_9FIRM</name>
<dbReference type="AlphaFoldDB" id="A0A921LNE1"/>
<protein>
    <submittedName>
        <fullName evidence="2">Uncharacterized protein</fullName>
    </submittedName>
</protein>
<dbReference type="EMBL" id="DYVE01000074">
    <property type="protein sequence ID" value="HJG27580.1"/>
    <property type="molecule type" value="Genomic_DNA"/>
</dbReference>
<accession>A0A921LNE1</accession>
<reference evidence="2" key="1">
    <citation type="journal article" date="2021" name="PeerJ">
        <title>Extensive microbial diversity within the chicken gut microbiome revealed by metagenomics and culture.</title>
        <authorList>
            <person name="Gilroy R."/>
            <person name="Ravi A."/>
            <person name="Getino M."/>
            <person name="Pursley I."/>
            <person name="Horton D.L."/>
            <person name="Alikhan N.F."/>
            <person name="Baker D."/>
            <person name="Gharbi K."/>
            <person name="Hall N."/>
            <person name="Watson M."/>
            <person name="Adriaenssens E.M."/>
            <person name="Foster-Nyarko E."/>
            <person name="Jarju S."/>
            <person name="Secka A."/>
            <person name="Antonio M."/>
            <person name="Oren A."/>
            <person name="Chaudhuri R.R."/>
            <person name="La Ragione R."/>
            <person name="Hildebrand F."/>
            <person name="Pallen M.J."/>
        </authorList>
    </citation>
    <scope>NUCLEOTIDE SEQUENCE</scope>
    <source>
        <strain evidence="2">ChiBcec21-2208</strain>
    </source>
</reference>
<feature type="transmembrane region" description="Helical" evidence="1">
    <location>
        <begin position="336"/>
        <end position="355"/>
    </location>
</feature>
<organism evidence="2 3">
    <name type="scientific">Subdoligranulum variabile</name>
    <dbReference type="NCBI Taxonomy" id="214851"/>
    <lineage>
        <taxon>Bacteria</taxon>
        <taxon>Bacillati</taxon>
        <taxon>Bacillota</taxon>
        <taxon>Clostridia</taxon>
        <taxon>Eubacteriales</taxon>
        <taxon>Oscillospiraceae</taxon>
        <taxon>Subdoligranulum</taxon>
    </lineage>
</organism>
<sequence length="490" mass="55661">MTNFPENLPRWNQRQKKRQRLQRVSGVVLLAASAGGAAFWGNRLWPARGTGWVVCVLLAAVPLALWLLLDCPTRREQRPEELAVFNMDKATPGSVVLLAVTLFFWLYLPEGMIRTENGSLQLEGWLAESLLGFVFMGLAVYMLVAFRNEVLFVAPDGSVECWNVLGQHRLVEERAAMVRIRPLLGRSYVCDAAGNVLYHFDRGMINTEPLLDWLQSQGVANTGTEMRRQIADPWPRVLSVLDWDEADRTPVHRIMPWLRLVAWLPPVMCLIQWWLLVRGMAVMGLQPASLLACWLPLAFFGLYFAWPQIFVWNQYPEKPRRRALRQILATPAWRRMHVSLGWTFLPVLGALLWAVLESMVFLVSHPWRLAALCVVLGVLLAVLCEKRRPRALHREWRTTLVLAVLLAFPMGYSLNLALTRPAFPDQGTVLEVRAPEAENYATDVRFLWEGQELSASLYQDPAVLPRPGEEIDLCVRESLLGIPLVSVCSD</sequence>
<reference evidence="2" key="2">
    <citation type="submission" date="2021-09" db="EMBL/GenBank/DDBJ databases">
        <authorList>
            <person name="Gilroy R."/>
        </authorList>
    </citation>
    <scope>NUCLEOTIDE SEQUENCE</scope>
    <source>
        <strain evidence="2">ChiBcec21-2208</strain>
    </source>
</reference>
<keyword evidence="1" id="KW-0812">Transmembrane</keyword>
<feature type="transmembrane region" description="Helical" evidence="1">
    <location>
        <begin position="21"/>
        <end position="39"/>
    </location>
</feature>
<feature type="transmembrane region" description="Helical" evidence="1">
    <location>
        <begin position="367"/>
        <end position="384"/>
    </location>
</feature>
<gene>
    <name evidence="2" type="ORF">K8V20_02895</name>
</gene>
<keyword evidence="1" id="KW-1133">Transmembrane helix</keyword>
<dbReference type="Proteomes" id="UP000782880">
    <property type="component" value="Unassembled WGS sequence"/>
</dbReference>
<keyword evidence="1" id="KW-0472">Membrane</keyword>
<feature type="transmembrane region" description="Helical" evidence="1">
    <location>
        <begin position="51"/>
        <end position="69"/>
    </location>
</feature>
<feature type="transmembrane region" description="Helical" evidence="1">
    <location>
        <begin position="90"/>
        <end position="108"/>
    </location>
</feature>
<evidence type="ECO:0000256" key="1">
    <source>
        <dbReference type="SAM" id="Phobius"/>
    </source>
</evidence>
<feature type="transmembrane region" description="Helical" evidence="1">
    <location>
        <begin position="396"/>
        <end position="414"/>
    </location>
</feature>
<feature type="transmembrane region" description="Helical" evidence="1">
    <location>
        <begin position="288"/>
        <end position="315"/>
    </location>
</feature>
<feature type="transmembrane region" description="Helical" evidence="1">
    <location>
        <begin position="257"/>
        <end position="276"/>
    </location>
</feature>
<evidence type="ECO:0000313" key="3">
    <source>
        <dbReference type="Proteomes" id="UP000782880"/>
    </source>
</evidence>